<gene>
    <name evidence="1" type="ORF">Fuma_02939</name>
</gene>
<dbReference type="Proteomes" id="UP000187735">
    <property type="component" value="Chromosome"/>
</dbReference>
<evidence type="ECO:0000313" key="1">
    <source>
        <dbReference type="EMBL" id="APZ93322.1"/>
    </source>
</evidence>
<dbReference type="STRING" id="1891926.Fuma_02939"/>
<organism evidence="1 2">
    <name type="scientific">Fuerstiella marisgermanici</name>
    <dbReference type="NCBI Taxonomy" id="1891926"/>
    <lineage>
        <taxon>Bacteria</taxon>
        <taxon>Pseudomonadati</taxon>
        <taxon>Planctomycetota</taxon>
        <taxon>Planctomycetia</taxon>
        <taxon>Planctomycetales</taxon>
        <taxon>Planctomycetaceae</taxon>
        <taxon>Fuerstiella</taxon>
    </lineage>
</organism>
<sequence>MTPYSIAPASLLMLLVTLASVSVGEEVTIMAVGDSITQGGKSFHCYRQ</sequence>
<reference evidence="1 2" key="1">
    <citation type="journal article" date="2016" name="Front. Microbiol.">
        <title>Fuerstia marisgermanicae gen. nov., sp. nov., an Unusual Member of the Phylum Planctomycetes from the German Wadden Sea.</title>
        <authorList>
            <person name="Kohn T."/>
            <person name="Heuer A."/>
            <person name="Jogler M."/>
            <person name="Vollmers J."/>
            <person name="Boedeker C."/>
            <person name="Bunk B."/>
            <person name="Rast P."/>
            <person name="Borchert D."/>
            <person name="Glockner I."/>
            <person name="Freese H.M."/>
            <person name="Klenk H.P."/>
            <person name="Overmann J."/>
            <person name="Kaster A.K."/>
            <person name="Rohde M."/>
            <person name="Wiegand S."/>
            <person name="Jogler C."/>
        </authorList>
    </citation>
    <scope>NUCLEOTIDE SEQUENCE [LARGE SCALE GENOMIC DNA]</scope>
    <source>
        <strain evidence="1 2">NH11</strain>
    </source>
</reference>
<proteinExistence type="predicted"/>
<evidence type="ECO:0000313" key="2">
    <source>
        <dbReference type="Proteomes" id="UP000187735"/>
    </source>
</evidence>
<protein>
    <submittedName>
        <fullName evidence="1">Uncharacterized protein</fullName>
    </submittedName>
</protein>
<keyword evidence="2" id="KW-1185">Reference proteome</keyword>
<dbReference type="EMBL" id="CP017641">
    <property type="protein sequence ID" value="APZ93322.1"/>
    <property type="molecule type" value="Genomic_DNA"/>
</dbReference>
<name>A0A1P8WGZ0_9PLAN</name>
<accession>A0A1P8WGZ0</accession>
<dbReference type="RefSeq" id="WP_158520997.1">
    <property type="nucleotide sequence ID" value="NZ_CP017641.1"/>
</dbReference>
<dbReference type="AlphaFoldDB" id="A0A1P8WGZ0"/>
<dbReference type="KEGG" id="fmr:Fuma_02939"/>